<proteinExistence type="predicted"/>
<organism evidence="1 2">
    <name type="scientific">Blastomyces parvus</name>
    <dbReference type="NCBI Taxonomy" id="2060905"/>
    <lineage>
        <taxon>Eukaryota</taxon>
        <taxon>Fungi</taxon>
        <taxon>Dikarya</taxon>
        <taxon>Ascomycota</taxon>
        <taxon>Pezizomycotina</taxon>
        <taxon>Eurotiomycetes</taxon>
        <taxon>Eurotiomycetidae</taxon>
        <taxon>Onygenales</taxon>
        <taxon>Ajellomycetaceae</taxon>
        <taxon>Blastomyces</taxon>
    </lineage>
</organism>
<protein>
    <submittedName>
        <fullName evidence="1">Uncharacterized protein</fullName>
    </submittedName>
</protein>
<gene>
    <name evidence="1" type="ORF">GX51_07566</name>
</gene>
<name>A0A2B7WKC7_9EURO</name>
<accession>A0A2B7WKC7</accession>
<dbReference type="Proteomes" id="UP000224080">
    <property type="component" value="Unassembled WGS sequence"/>
</dbReference>
<dbReference type="OrthoDB" id="5340558at2759"/>
<comment type="caution">
    <text evidence="1">The sequence shown here is derived from an EMBL/GenBank/DDBJ whole genome shotgun (WGS) entry which is preliminary data.</text>
</comment>
<keyword evidence="2" id="KW-1185">Reference proteome</keyword>
<evidence type="ECO:0000313" key="1">
    <source>
        <dbReference type="EMBL" id="PGG96961.1"/>
    </source>
</evidence>
<dbReference type="EMBL" id="PDNC01000157">
    <property type="protein sequence ID" value="PGG96961.1"/>
    <property type="molecule type" value="Genomic_DNA"/>
</dbReference>
<sequence length="316" mass="36774">MAGGDNAKKPRRKAWRLSHPYFFNSRARRRKFEPGNQRTKIRIDRDFEPLLQSNAVSPRRYIASAMLQLPNEVLRIIIDYVMVCDDPLFLDHFLAGASNRLDNKTRNSKFDSSLVEAEICPLWAPRRYSLLSQSQRPHLLDWCFINSTCRLLRGLGKPAFFAQKTFVIYPELADRFRHSRVRGLSVHDQQIAMQNFTSLVLAVSDYFFVPKTVLSLPARLALFPRVTRVDYMACYDRRESPEFYLECVRRRRKPPPCLVECLALMSIDVEKLDVGIITDTDEIFQRCEQNILSGIYPLLRQIWTIKAQKVHSGMLS</sequence>
<dbReference type="AlphaFoldDB" id="A0A2B7WKC7"/>
<evidence type="ECO:0000313" key="2">
    <source>
        <dbReference type="Proteomes" id="UP000224080"/>
    </source>
</evidence>
<reference evidence="1 2" key="1">
    <citation type="submission" date="2017-10" db="EMBL/GenBank/DDBJ databases">
        <title>Comparative genomics in systemic dimorphic fungi from Ajellomycetaceae.</title>
        <authorList>
            <person name="Munoz J.F."/>
            <person name="Mcewen J.G."/>
            <person name="Clay O.K."/>
            <person name="Cuomo C.A."/>
        </authorList>
    </citation>
    <scope>NUCLEOTIDE SEQUENCE [LARGE SCALE GENOMIC DNA]</scope>
    <source>
        <strain evidence="1 2">UAMH130</strain>
    </source>
</reference>